<reference evidence="1 2" key="1">
    <citation type="submission" date="2018-09" db="EMBL/GenBank/DDBJ databases">
        <authorList>
            <person name="Day A."/>
            <person name="Monson R.E."/>
            <person name="Salmond G.P.C."/>
        </authorList>
    </citation>
    <scope>NUCLEOTIDE SEQUENCE [LARGE SCALE GENOMIC DNA]</scope>
</reference>
<keyword evidence="2" id="KW-1185">Reference proteome</keyword>
<evidence type="ECO:0000313" key="1">
    <source>
        <dbReference type="EMBL" id="AYP28329.1"/>
    </source>
</evidence>
<proteinExistence type="predicted"/>
<accession>A0A3G2YS61</accession>
<gene>
    <name evidence="1" type="ORF">3M_073</name>
</gene>
<protein>
    <submittedName>
        <fullName evidence="1">Uncharacterized protein</fullName>
    </submittedName>
</protein>
<evidence type="ECO:0000313" key="2">
    <source>
        <dbReference type="Proteomes" id="UP000269553"/>
    </source>
</evidence>
<name>A0A3G2YS61_9CAUD</name>
<dbReference type="EMBL" id="MH929319">
    <property type="protein sequence ID" value="AYP28329.1"/>
    <property type="molecule type" value="Genomic_DNA"/>
</dbReference>
<sequence>MGLFLTLLFFVLLAIGIIWVFPILVETWDEQIEELPLSNENRDVWLRGYRKRLIRNIRYHLPF</sequence>
<organism evidence="1 2">
    <name type="scientific">Serratia phage vB_SmaA_3M</name>
    <dbReference type="NCBI Taxonomy" id="2419930"/>
    <lineage>
        <taxon>Viruses</taxon>
        <taxon>Duplodnaviria</taxon>
        <taxon>Heunggongvirae</taxon>
        <taxon>Uroviricota</taxon>
        <taxon>Caudoviricetes</taxon>
        <taxon>Pantevenvirales</taxon>
        <taxon>Ackermannviridae</taxon>
        <taxon>Miltonvirus</taxon>
        <taxon>Miltonvirus 3M</taxon>
    </lineage>
</organism>
<dbReference type="Proteomes" id="UP000269553">
    <property type="component" value="Segment"/>
</dbReference>